<accession>A0A8E0VE91</accession>
<dbReference type="InterPro" id="IPR013164">
    <property type="entry name" value="Cadherin_N"/>
</dbReference>
<evidence type="ECO:0000256" key="9">
    <source>
        <dbReference type="PROSITE-ProRule" id="PRU00043"/>
    </source>
</evidence>
<keyword evidence="3" id="KW-0677">Repeat</keyword>
<keyword evidence="12" id="KW-1185">Reference proteome</keyword>
<dbReference type="InterPro" id="IPR050174">
    <property type="entry name" value="Protocadherin/Cadherin-CA"/>
</dbReference>
<evidence type="ECO:0000256" key="5">
    <source>
        <dbReference type="ARBA" id="ARBA00022889"/>
    </source>
</evidence>
<dbReference type="GO" id="GO:0005886">
    <property type="term" value="C:plasma membrane"/>
    <property type="evidence" value="ECO:0007669"/>
    <property type="project" value="InterPro"/>
</dbReference>
<dbReference type="Gene3D" id="2.60.40.60">
    <property type="entry name" value="Cadherins"/>
    <property type="match status" value="3"/>
</dbReference>
<dbReference type="SMART" id="SM00112">
    <property type="entry name" value="CA"/>
    <property type="match status" value="1"/>
</dbReference>
<keyword evidence="5" id="KW-0130">Cell adhesion</keyword>
<dbReference type="PROSITE" id="PS00232">
    <property type="entry name" value="CADHERIN_1"/>
    <property type="match status" value="2"/>
</dbReference>
<dbReference type="GO" id="GO:0007156">
    <property type="term" value="P:homophilic cell adhesion via plasma membrane adhesion molecules"/>
    <property type="evidence" value="ECO:0007669"/>
    <property type="project" value="InterPro"/>
</dbReference>
<sequence>MHPVLQSHNFLYKTSGLLGFGYNFIPILCLVGAYSISVTRTHPTGEEQLTSAERTRRSLIHSAALTYEIQEESLRGTLVGNVGRDILALVSSTSTRYTSDQTLSDQVDLTITNWRDRAVQLFHLDPASGQLRVASTPDREVLCPASSGTVAENQDNYVHLTHDKAKSTHLDDEHNVVQSHSNEISPCFVDVKIAYTLRRTKLPTEDVTTTQTVFDPGLITARIRILDINDHTPVFPQSRVSTELGELSAVPENTAIDLPTAFDPDSGENGTIGYWVADRTAGSNVPGRSYDSTTKKNLDAEFGQPNIPFRLVGDPLRLVLTRNLDWESKREYDLVVYAKDYGKPQSLTGQLSVHVTVRDENDNVPQFEQSSYTAVINESVLRGTIILELTASDADSATNGQVSPLLFSLALSRKFTFLVLPRMSFDSRICLCAIHHMNERGHIV</sequence>
<evidence type="ECO:0000256" key="4">
    <source>
        <dbReference type="ARBA" id="ARBA00022837"/>
    </source>
</evidence>
<dbReference type="AlphaFoldDB" id="A0A8E0VE91"/>
<evidence type="ECO:0000256" key="1">
    <source>
        <dbReference type="ARBA" id="ARBA00004167"/>
    </source>
</evidence>
<evidence type="ECO:0000313" key="12">
    <source>
        <dbReference type="Proteomes" id="UP000728185"/>
    </source>
</evidence>
<dbReference type="CDD" id="cd11304">
    <property type="entry name" value="Cadherin_repeat"/>
    <property type="match status" value="2"/>
</dbReference>
<keyword evidence="6" id="KW-1133">Transmembrane helix</keyword>
<dbReference type="Proteomes" id="UP000728185">
    <property type="component" value="Unassembled WGS sequence"/>
</dbReference>
<evidence type="ECO:0000256" key="2">
    <source>
        <dbReference type="ARBA" id="ARBA00022692"/>
    </source>
</evidence>
<gene>
    <name evidence="11" type="ORF">FBUS_00581</name>
</gene>
<feature type="domain" description="Cadherin" evidence="10">
    <location>
        <begin position="61"/>
        <end position="235"/>
    </location>
</feature>
<dbReference type="EMBL" id="LUCM01011081">
    <property type="protein sequence ID" value="KAA0184460.1"/>
    <property type="molecule type" value="Genomic_DNA"/>
</dbReference>
<protein>
    <submittedName>
        <fullName evidence="11">Protocadherin-11 Y-linked</fullName>
    </submittedName>
</protein>
<name>A0A8E0VE91_9TREM</name>
<dbReference type="PANTHER" id="PTHR24028:SF328">
    <property type="entry name" value="CADHERIN-3"/>
    <property type="match status" value="1"/>
</dbReference>
<keyword evidence="2" id="KW-0812">Transmembrane</keyword>
<dbReference type="InterPro" id="IPR002126">
    <property type="entry name" value="Cadherin-like_dom"/>
</dbReference>
<evidence type="ECO:0000259" key="10">
    <source>
        <dbReference type="PROSITE" id="PS50268"/>
    </source>
</evidence>
<dbReference type="PROSITE" id="PS50268">
    <property type="entry name" value="CADHERIN_2"/>
    <property type="match status" value="2"/>
</dbReference>
<keyword evidence="7" id="KW-0472">Membrane</keyword>
<dbReference type="SUPFAM" id="SSF49313">
    <property type="entry name" value="Cadherin-like"/>
    <property type="match status" value="2"/>
</dbReference>
<evidence type="ECO:0000313" key="11">
    <source>
        <dbReference type="EMBL" id="KAA0184460.1"/>
    </source>
</evidence>
<reference evidence="11" key="1">
    <citation type="submission" date="2019-05" db="EMBL/GenBank/DDBJ databases">
        <title>Annotation for the trematode Fasciolopsis buski.</title>
        <authorList>
            <person name="Choi Y.-J."/>
        </authorList>
    </citation>
    <scope>NUCLEOTIDE SEQUENCE</scope>
    <source>
        <strain evidence="11">HT</strain>
        <tissue evidence="11">Whole worm</tissue>
    </source>
</reference>
<comment type="caution">
    <text evidence="11">The sequence shown here is derived from an EMBL/GenBank/DDBJ whole genome shotgun (WGS) entry which is preliminary data.</text>
</comment>
<evidence type="ECO:0000256" key="3">
    <source>
        <dbReference type="ARBA" id="ARBA00022737"/>
    </source>
</evidence>
<dbReference type="InterPro" id="IPR015919">
    <property type="entry name" value="Cadherin-like_sf"/>
</dbReference>
<organism evidence="11 12">
    <name type="scientific">Fasciolopsis buskii</name>
    <dbReference type="NCBI Taxonomy" id="27845"/>
    <lineage>
        <taxon>Eukaryota</taxon>
        <taxon>Metazoa</taxon>
        <taxon>Spiralia</taxon>
        <taxon>Lophotrochozoa</taxon>
        <taxon>Platyhelminthes</taxon>
        <taxon>Trematoda</taxon>
        <taxon>Digenea</taxon>
        <taxon>Plagiorchiida</taxon>
        <taxon>Echinostomata</taxon>
        <taxon>Echinostomatoidea</taxon>
        <taxon>Fasciolidae</taxon>
        <taxon>Fasciolopsis</taxon>
    </lineage>
</organism>
<dbReference type="PANTHER" id="PTHR24028">
    <property type="entry name" value="CADHERIN-87A"/>
    <property type="match status" value="1"/>
</dbReference>
<evidence type="ECO:0000256" key="6">
    <source>
        <dbReference type="ARBA" id="ARBA00022989"/>
    </source>
</evidence>
<evidence type="ECO:0000256" key="8">
    <source>
        <dbReference type="ARBA" id="ARBA00023180"/>
    </source>
</evidence>
<dbReference type="PRINTS" id="PR00205">
    <property type="entry name" value="CADHERIN"/>
</dbReference>
<comment type="subcellular location">
    <subcellularLocation>
        <location evidence="1">Membrane</location>
        <topology evidence="1">Single-pass membrane protein</topology>
    </subcellularLocation>
</comment>
<dbReference type="OrthoDB" id="6252479at2759"/>
<keyword evidence="4 9" id="KW-0106">Calcium</keyword>
<proteinExistence type="predicted"/>
<dbReference type="GO" id="GO:0005509">
    <property type="term" value="F:calcium ion binding"/>
    <property type="evidence" value="ECO:0007669"/>
    <property type="project" value="UniProtKB-UniRule"/>
</dbReference>
<feature type="domain" description="Cadherin" evidence="10">
    <location>
        <begin position="250"/>
        <end position="367"/>
    </location>
</feature>
<dbReference type="Pfam" id="PF08266">
    <property type="entry name" value="Cadherin_2"/>
    <property type="match status" value="1"/>
</dbReference>
<evidence type="ECO:0000256" key="7">
    <source>
        <dbReference type="ARBA" id="ARBA00023136"/>
    </source>
</evidence>
<keyword evidence="8" id="KW-0325">Glycoprotein</keyword>
<dbReference type="InterPro" id="IPR020894">
    <property type="entry name" value="Cadherin_CS"/>
</dbReference>